<accession>A0AAW5U5S8</accession>
<dbReference type="InterPro" id="IPR029044">
    <property type="entry name" value="Nucleotide-diphossugar_trans"/>
</dbReference>
<dbReference type="Proteomes" id="UP001208620">
    <property type="component" value="Unassembled WGS sequence"/>
</dbReference>
<reference evidence="2" key="1">
    <citation type="submission" date="2022-11" db="EMBL/GenBank/DDBJ databases">
        <title>Genomic repertoires linked with pathogenic potency of arthritogenic Prevotella copri isolated from the gut of rheumatoid arthritis patients.</title>
        <authorList>
            <person name="Nii T."/>
            <person name="Maeda Y."/>
            <person name="Motooka D."/>
            <person name="Naito M."/>
            <person name="Matsumoto Y."/>
            <person name="Ogawa T."/>
            <person name="Oguro-Igashira E."/>
            <person name="Kishikawa T."/>
            <person name="Yamashita M."/>
            <person name="Koizumi S."/>
            <person name="Kurakawa T."/>
            <person name="Okumura R."/>
            <person name="Kayama H."/>
            <person name="Murakami M."/>
            <person name="Sakaguchi T."/>
            <person name="Das B."/>
            <person name="Nakamura S."/>
            <person name="Okada Y."/>
            <person name="Kumanogoh A."/>
            <person name="Takeda K."/>
        </authorList>
    </citation>
    <scope>NUCLEOTIDE SEQUENCE</scope>
    <source>
        <strain evidence="2">H105_2-2</strain>
    </source>
</reference>
<evidence type="ECO:0000313" key="3">
    <source>
        <dbReference type="Proteomes" id="UP001208620"/>
    </source>
</evidence>
<dbReference type="AlphaFoldDB" id="A0AAW5U5S8"/>
<evidence type="ECO:0000259" key="1">
    <source>
        <dbReference type="Pfam" id="PF00535"/>
    </source>
</evidence>
<dbReference type="GO" id="GO:0016758">
    <property type="term" value="F:hexosyltransferase activity"/>
    <property type="evidence" value="ECO:0007669"/>
    <property type="project" value="UniProtKB-ARBA"/>
</dbReference>
<dbReference type="PANTHER" id="PTHR22916">
    <property type="entry name" value="GLYCOSYLTRANSFERASE"/>
    <property type="match status" value="1"/>
</dbReference>
<sequence length="323" mass="36621">MISVVIPLYNKEKQIAKTLQTVLNQTYQDFEIVIVNDGSTDGSVDEVKKFLNPRIRLINQKNGGVSAARNRGIEEAKGEYIAFLDADDVWDVDHLEVLYQLILAYPKNGAYATAYRNNIEGATHNIILKKIPFKEETGVLFNYFEVCSCSHPPVCSSSVCIAKNILCSVGGFPVEVKSGEDLLTWARIAVKTDWVYSIKATATYMMPPGNSFKEKPARPNDGGDIVCKELLVLLDSNYPRSSELRHFIGRFYKMKASINLRYGFRLSTVKECLKSLRYRPFAKETYPILFLSVMPRFLQKSIFSIHSFEKVNTVRDIKNIFGK</sequence>
<gene>
    <name evidence="2" type="ORF">ONT01_02575</name>
</gene>
<feature type="domain" description="Glycosyltransferase 2-like" evidence="1">
    <location>
        <begin position="3"/>
        <end position="124"/>
    </location>
</feature>
<dbReference type="CDD" id="cd00761">
    <property type="entry name" value="Glyco_tranf_GTA_type"/>
    <property type="match status" value="1"/>
</dbReference>
<dbReference type="PANTHER" id="PTHR22916:SF3">
    <property type="entry name" value="UDP-GLCNAC:BETAGAL BETA-1,3-N-ACETYLGLUCOSAMINYLTRANSFERASE-LIKE PROTEIN 1"/>
    <property type="match status" value="1"/>
</dbReference>
<dbReference type="EMBL" id="JAPDVD010000001">
    <property type="protein sequence ID" value="MCW4136680.1"/>
    <property type="molecule type" value="Genomic_DNA"/>
</dbReference>
<organism evidence="2 3">
    <name type="scientific">Segatella copri</name>
    <dbReference type="NCBI Taxonomy" id="165179"/>
    <lineage>
        <taxon>Bacteria</taxon>
        <taxon>Pseudomonadati</taxon>
        <taxon>Bacteroidota</taxon>
        <taxon>Bacteroidia</taxon>
        <taxon>Bacteroidales</taxon>
        <taxon>Prevotellaceae</taxon>
        <taxon>Segatella</taxon>
    </lineage>
</organism>
<dbReference type="Pfam" id="PF00535">
    <property type="entry name" value="Glycos_transf_2"/>
    <property type="match status" value="1"/>
</dbReference>
<evidence type="ECO:0000313" key="2">
    <source>
        <dbReference type="EMBL" id="MCW4136680.1"/>
    </source>
</evidence>
<comment type="caution">
    <text evidence="2">The sequence shown here is derived from an EMBL/GenBank/DDBJ whole genome shotgun (WGS) entry which is preliminary data.</text>
</comment>
<dbReference type="Gene3D" id="3.90.550.10">
    <property type="entry name" value="Spore Coat Polysaccharide Biosynthesis Protein SpsA, Chain A"/>
    <property type="match status" value="1"/>
</dbReference>
<protein>
    <submittedName>
        <fullName evidence="2">Glycosyltransferase</fullName>
    </submittedName>
</protein>
<dbReference type="RefSeq" id="WP_264948318.1">
    <property type="nucleotide sequence ID" value="NZ_JAPDVB010000001.1"/>
</dbReference>
<name>A0AAW5U5S8_9BACT</name>
<proteinExistence type="predicted"/>
<dbReference type="SUPFAM" id="SSF53448">
    <property type="entry name" value="Nucleotide-diphospho-sugar transferases"/>
    <property type="match status" value="1"/>
</dbReference>
<dbReference type="InterPro" id="IPR001173">
    <property type="entry name" value="Glyco_trans_2-like"/>
</dbReference>